<keyword evidence="4 12" id="KW-0349">Heme</keyword>
<keyword evidence="7" id="KW-1133">Transmembrane helix</keyword>
<dbReference type="PROSITE" id="PS00086">
    <property type="entry name" value="CYTOCHROME_P450"/>
    <property type="match status" value="1"/>
</dbReference>
<dbReference type="PRINTS" id="PR00463">
    <property type="entry name" value="EP450I"/>
</dbReference>
<evidence type="ECO:0000256" key="4">
    <source>
        <dbReference type="ARBA" id="ARBA00022617"/>
    </source>
</evidence>
<comment type="cofactor">
    <cofactor evidence="1 12">
        <name>heme</name>
        <dbReference type="ChEBI" id="CHEBI:30413"/>
    </cofactor>
</comment>
<gene>
    <name evidence="14" type="primary">CYP77B37</name>
</gene>
<dbReference type="PANTHER" id="PTHR24298:SF399">
    <property type="entry name" value="P450, PUTATIVE-RELATED"/>
    <property type="match status" value="1"/>
</dbReference>
<feature type="binding site" description="axial binding residue" evidence="12">
    <location>
        <position position="451"/>
    </location>
    <ligand>
        <name>heme</name>
        <dbReference type="ChEBI" id="CHEBI:30413"/>
    </ligand>
    <ligandPart>
        <name>Fe</name>
        <dbReference type="ChEBI" id="CHEBI:18248"/>
    </ligandPart>
</feature>
<dbReference type="InterPro" id="IPR051103">
    <property type="entry name" value="Plant_metabolite_P450s"/>
</dbReference>
<evidence type="ECO:0000256" key="5">
    <source>
        <dbReference type="ARBA" id="ARBA00022692"/>
    </source>
</evidence>
<dbReference type="GO" id="GO:0005506">
    <property type="term" value="F:iron ion binding"/>
    <property type="evidence" value="ECO:0007669"/>
    <property type="project" value="InterPro"/>
</dbReference>
<dbReference type="Gene3D" id="1.10.630.10">
    <property type="entry name" value="Cytochrome P450"/>
    <property type="match status" value="1"/>
</dbReference>
<keyword evidence="9 12" id="KW-0408">Iron</keyword>
<dbReference type="SUPFAM" id="SSF48264">
    <property type="entry name" value="Cytochrome P450"/>
    <property type="match status" value="1"/>
</dbReference>
<organism evidence="14">
    <name type="scientific">Croton stellatopilosus</name>
    <dbReference type="NCBI Taxonomy" id="431156"/>
    <lineage>
        <taxon>Eukaryota</taxon>
        <taxon>Viridiplantae</taxon>
        <taxon>Streptophyta</taxon>
        <taxon>Embryophyta</taxon>
        <taxon>Tracheophyta</taxon>
        <taxon>Spermatophyta</taxon>
        <taxon>Magnoliopsida</taxon>
        <taxon>eudicotyledons</taxon>
        <taxon>Gunneridae</taxon>
        <taxon>Pentapetalae</taxon>
        <taxon>rosids</taxon>
        <taxon>fabids</taxon>
        <taxon>Malpighiales</taxon>
        <taxon>Euphorbiaceae</taxon>
        <taxon>Crotonoideae</taxon>
        <taxon>Crotoneae</taxon>
        <taxon>Croton</taxon>
    </lineage>
</organism>
<dbReference type="PANTHER" id="PTHR24298">
    <property type="entry name" value="FLAVONOID 3'-MONOOXYGENASE-RELATED"/>
    <property type="match status" value="1"/>
</dbReference>
<dbReference type="InterPro" id="IPR017972">
    <property type="entry name" value="Cyt_P450_CS"/>
</dbReference>
<evidence type="ECO:0000256" key="11">
    <source>
        <dbReference type="ARBA" id="ARBA00023136"/>
    </source>
</evidence>
<sequence>MEFIDFFILAFSAVFLFLWWRTCFTKTKPKNLPPGPPGWPLVGNLFQVFLQRRHFIFLIPDLRKKYGPMFTMQMGQRTLVIITSPQLIHEALIQKGSAFASRPPDSPIRLVFSVGKCAVNSAEYGPLWRTLRRNFVTELMSPLRIKQCSWIREWAMENHMKRLQIENFEQGCVDVMEICRFTVCSILVCICFGAKLPETWIKDIDGVTKEVMLMTSPQLPDFLPILTPLFCKQMKKAKELRKRQLECLVPLIKNRRAYVEKGENPDSSMVSPVGAAYVDSLFGLEVPGRGHLNEEELVTLCSELFVAGIDTSTSVLQWAFLELVLNQEIQEKLYEEILEIVGKNGLITEDTVEKMSYLNAVVKETLRVHSPAHFTLAHAATEETELGGYKIPTNVNVEFYIEWMTEDPSLWKDPDVFRPERFLDGDGVNVDLTGTKGALKMLPFGAGRRTCPGLALGVLHVNLMLARMVQAFKWVPKPNEIPDPTETFAFTVVMKNPLKAVILPR</sequence>
<keyword evidence="6 12" id="KW-0479">Metal-binding</keyword>
<comment type="subcellular location">
    <subcellularLocation>
        <location evidence="2">Membrane</location>
        <topology evidence="2">Single-pass membrane protein</topology>
    </subcellularLocation>
</comment>
<dbReference type="InterPro" id="IPR002401">
    <property type="entry name" value="Cyt_P450_E_grp-I"/>
</dbReference>
<dbReference type="GO" id="GO:0016020">
    <property type="term" value="C:membrane"/>
    <property type="evidence" value="ECO:0007669"/>
    <property type="project" value="UniProtKB-SubCell"/>
</dbReference>
<dbReference type="AlphaFoldDB" id="A0A3G2CK16"/>
<comment type="similarity">
    <text evidence="3 13">Belongs to the cytochrome P450 family.</text>
</comment>
<keyword evidence="10 13" id="KW-0503">Monooxygenase</keyword>
<dbReference type="Pfam" id="PF00067">
    <property type="entry name" value="p450"/>
    <property type="match status" value="1"/>
</dbReference>
<evidence type="ECO:0000256" key="2">
    <source>
        <dbReference type="ARBA" id="ARBA00004167"/>
    </source>
</evidence>
<dbReference type="FunFam" id="1.10.630.10:FF:000012">
    <property type="entry name" value="Cytochrome P450 family protein"/>
    <property type="match status" value="1"/>
</dbReference>
<evidence type="ECO:0000256" key="1">
    <source>
        <dbReference type="ARBA" id="ARBA00001971"/>
    </source>
</evidence>
<dbReference type="GO" id="GO:0016709">
    <property type="term" value="F:oxidoreductase activity, acting on paired donors, with incorporation or reduction of molecular oxygen, NAD(P)H as one donor, and incorporation of one atom of oxygen"/>
    <property type="evidence" value="ECO:0007669"/>
    <property type="project" value="TreeGrafter"/>
</dbReference>
<evidence type="ECO:0000256" key="13">
    <source>
        <dbReference type="RuleBase" id="RU000461"/>
    </source>
</evidence>
<evidence type="ECO:0000256" key="12">
    <source>
        <dbReference type="PIRSR" id="PIRSR602401-1"/>
    </source>
</evidence>
<dbReference type="EMBL" id="MG816201">
    <property type="protein sequence ID" value="AYM55664.1"/>
    <property type="molecule type" value="mRNA"/>
</dbReference>
<proteinExistence type="evidence at transcript level"/>
<keyword evidence="8 13" id="KW-0560">Oxidoreductase</keyword>
<evidence type="ECO:0000256" key="9">
    <source>
        <dbReference type="ARBA" id="ARBA00023004"/>
    </source>
</evidence>
<evidence type="ECO:0000256" key="6">
    <source>
        <dbReference type="ARBA" id="ARBA00022723"/>
    </source>
</evidence>
<evidence type="ECO:0000313" key="14">
    <source>
        <dbReference type="EMBL" id="AYM55664.1"/>
    </source>
</evidence>
<evidence type="ECO:0000256" key="8">
    <source>
        <dbReference type="ARBA" id="ARBA00023002"/>
    </source>
</evidence>
<evidence type="ECO:0000256" key="3">
    <source>
        <dbReference type="ARBA" id="ARBA00010617"/>
    </source>
</evidence>
<dbReference type="CDD" id="cd11075">
    <property type="entry name" value="CYP77_89"/>
    <property type="match status" value="1"/>
</dbReference>
<protein>
    <submittedName>
        <fullName evidence="14">Cytochrome p450</fullName>
    </submittedName>
</protein>
<dbReference type="InterPro" id="IPR001128">
    <property type="entry name" value="Cyt_P450"/>
</dbReference>
<keyword evidence="11" id="KW-0472">Membrane</keyword>
<dbReference type="GO" id="GO:0020037">
    <property type="term" value="F:heme binding"/>
    <property type="evidence" value="ECO:0007669"/>
    <property type="project" value="InterPro"/>
</dbReference>
<evidence type="ECO:0000256" key="10">
    <source>
        <dbReference type="ARBA" id="ARBA00023033"/>
    </source>
</evidence>
<name>A0A3G2CK16_9ROSI</name>
<reference evidence="14" key="1">
    <citation type="submission" date="2018-01" db="EMBL/GenBank/DDBJ databases">
        <title>Identification of Cytochrome P450 in Croton stellatopilosus Transcriptome.</title>
        <authorList>
            <person name="Sintupachee S."/>
            <person name="De-Eknamkul W."/>
        </authorList>
    </citation>
    <scope>NUCLEOTIDE SEQUENCE</scope>
</reference>
<dbReference type="PRINTS" id="PR00385">
    <property type="entry name" value="P450"/>
</dbReference>
<accession>A0A3G2CK16</accession>
<keyword evidence="5" id="KW-0812">Transmembrane</keyword>
<evidence type="ECO:0000256" key="7">
    <source>
        <dbReference type="ARBA" id="ARBA00022989"/>
    </source>
</evidence>
<dbReference type="InterPro" id="IPR036396">
    <property type="entry name" value="Cyt_P450_sf"/>
</dbReference>